<dbReference type="OrthoDB" id="9996127at2759"/>
<dbReference type="PANTHER" id="PTHR42973">
    <property type="entry name" value="BINDING OXIDOREDUCTASE, PUTATIVE (AFU_ORTHOLOGUE AFUA_1G17690)-RELATED"/>
    <property type="match status" value="1"/>
</dbReference>
<dbReference type="InterPro" id="IPR006094">
    <property type="entry name" value="Oxid_FAD_bind_N"/>
</dbReference>
<feature type="signal peptide" evidence="6">
    <location>
        <begin position="1"/>
        <end position="25"/>
    </location>
</feature>
<dbReference type="Gene3D" id="3.30.465.10">
    <property type="match status" value="1"/>
</dbReference>
<proteinExistence type="inferred from homology"/>
<evidence type="ECO:0000256" key="2">
    <source>
        <dbReference type="ARBA" id="ARBA00005466"/>
    </source>
</evidence>
<dbReference type="Pfam" id="PF01565">
    <property type="entry name" value="FAD_binding_4"/>
    <property type="match status" value="1"/>
</dbReference>
<evidence type="ECO:0000313" key="8">
    <source>
        <dbReference type="EMBL" id="KAF1958357.1"/>
    </source>
</evidence>
<dbReference type="Proteomes" id="UP000800035">
    <property type="component" value="Unassembled WGS sequence"/>
</dbReference>
<evidence type="ECO:0000256" key="4">
    <source>
        <dbReference type="ARBA" id="ARBA00022827"/>
    </source>
</evidence>
<dbReference type="InterPro" id="IPR016166">
    <property type="entry name" value="FAD-bd_PCMH"/>
</dbReference>
<organism evidence="8 9">
    <name type="scientific">Byssothecium circinans</name>
    <dbReference type="NCBI Taxonomy" id="147558"/>
    <lineage>
        <taxon>Eukaryota</taxon>
        <taxon>Fungi</taxon>
        <taxon>Dikarya</taxon>
        <taxon>Ascomycota</taxon>
        <taxon>Pezizomycotina</taxon>
        <taxon>Dothideomycetes</taxon>
        <taxon>Pleosporomycetidae</taxon>
        <taxon>Pleosporales</taxon>
        <taxon>Massarineae</taxon>
        <taxon>Massarinaceae</taxon>
        <taxon>Byssothecium</taxon>
    </lineage>
</organism>
<evidence type="ECO:0000313" key="9">
    <source>
        <dbReference type="Proteomes" id="UP000800035"/>
    </source>
</evidence>
<comment type="similarity">
    <text evidence="2">Belongs to the oxygen-dependent FAD-linked oxidoreductase family.</text>
</comment>
<dbReference type="PANTHER" id="PTHR42973:SF9">
    <property type="entry name" value="FAD-BINDING PCMH-TYPE DOMAIN-CONTAINING PROTEIN-RELATED"/>
    <property type="match status" value="1"/>
</dbReference>
<sequence length="511" mass="55979">MLSHFLTLSAVTAWAVTSVLPVVSCGPTSPHDIFPRTPATGIDVKTLAPYLSSAAKIYLPGSTEFTTYTVRWSNLEPPTPNVVIVPGTEKDVAEIVKFAFEHDIPILAYNGHHGTINTLGRMDYGIEIYLPQLNAISIAKDKKSVTVGGGTNSKDLTDALWAAGKQTVTGTCECVSFLGPALGGGHGWLQGRHGLITDQFTSMNVVLANGDLKAIDANSDLWWGMQGAGHNFGIVTSVTTKIYDIVHPNWAIETIIFSGDKVEAVYETANKYILQNGKQSSDIINWSYWLNDASLDAGKPVIIMYIIQEGVNAVDPKYTKPFHDLGPLVISPQSGTYKDLAAWTGIALASPPCQDFGFNNPRFPIYTKSYNITAQKKAYDLYASAISGTDSPYYNSIFMFEDYATAGVRARDDSATAFGFRQDLILAAPLIIYGPTDKARDVAVEQLGNRLREILREGTGSNELHAYVNYAYGNEGPKSWYGYETWRQDRLKALKKKYDPKGKFSFYGPVV</sequence>
<keyword evidence="6" id="KW-0732">Signal</keyword>
<dbReference type="AlphaFoldDB" id="A0A6A5UB77"/>
<keyword evidence="5" id="KW-0560">Oxidoreductase</keyword>
<dbReference type="GO" id="GO:0071949">
    <property type="term" value="F:FAD binding"/>
    <property type="evidence" value="ECO:0007669"/>
    <property type="project" value="InterPro"/>
</dbReference>
<reference evidence="8" key="1">
    <citation type="journal article" date="2020" name="Stud. Mycol.">
        <title>101 Dothideomycetes genomes: a test case for predicting lifestyles and emergence of pathogens.</title>
        <authorList>
            <person name="Haridas S."/>
            <person name="Albert R."/>
            <person name="Binder M."/>
            <person name="Bloem J."/>
            <person name="Labutti K."/>
            <person name="Salamov A."/>
            <person name="Andreopoulos B."/>
            <person name="Baker S."/>
            <person name="Barry K."/>
            <person name="Bills G."/>
            <person name="Bluhm B."/>
            <person name="Cannon C."/>
            <person name="Castanera R."/>
            <person name="Culley D."/>
            <person name="Daum C."/>
            <person name="Ezra D."/>
            <person name="Gonzalez J."/>
            <person name="Henrissat B."/>
            <person name="Kuo A."/>
            <person name="Liang C."/>
            <person name="Lipzen A."/>
            <person name="Lutzoni F."/>
            <person name="Magnuson J."/>
            <person name="Mondo S."/>
            <person name="Nolan M."/>
            <person name="Ohm R."/>
            <person name="Pangilinan J."/>
            <person name="Park H.-J."/>
            <person name="Ramirez L."/>
            <person name="Alfaro M."/>
            <person name="Sun H."/>
            <person name="Tritt A."/>
            <person name="Yoshinaga Y."/>
            <person name="Zwiers L.-H."/>
            <person name="Turgeon B."/>
            <person name="Goodwin S."/>
            <person name="Spatafora J."/>
            <person name="Crous P."/>
            <person name="Grigoriev I."/>
        </authorList>
    </citation>
    <scope>NUCLEOTIDE SEQUENCE</scope>
    <source>
        <strain evidence="8">CBS 675.92</strain>
    </source>
</reference>
<dbReference type="SUPFAM" id="SSF56176">
    <property type="entry name" value="FAD-binding/transporter-associated domain-like"/>
    <property type="match status" value="1"/>
</dbReference>
<dbReference type="Gene3D" id="3.40.462.20">
    <property type="match status" value="1"/>
</dbReference>
<dbReference type="PROSITE" id="PS51387">
    <property type="entry name" value="FAD_PCMH"/>
    <property type="match status" value="1"/>
</dbReference>
<feature type="chain" id="PRO_5025637056" evidence="6">
    <location>
        <begin position="26"/>
        <end position="511"/>
    </location>
</feature>
<comment type="cofactor">
    <cofactor evidence="1">
        <name>FAD</name>
        <dbReference type="ChEBI" id="CHEBI:57692"/>
    </cofactor>
</comment>
<evidence type="ECO:0000256" key="3">
    <source>
        <dbReference type="ARBA" id="ARBA00022630"/>
    </source>
</evidence>
<dbReference type="EMBL" id="ML976987">
    <property type="protein sequence ID" value="KAF1958357.1"/>
    <property type="molecule type" value="Genomic_DNA"/>
</dbReference>
<evidence type="ECO:0000259" key="7">
    <source>
        <dbReference type="PROSITE" id="PS51387"/>
    </source>
</evidence>
<protein>
    <submittedName>
        <fullName evidence="8">FAD-binding domain-containing protein</fullName>
    </submittedName>
</protein>
<dbReference type="InterPro" id="IPR050416">
    <property type="entry name" value="FAD-linked_Oxidoreductase"/>
</dbReference>
<evidence type="ECO:0000256" key="5">
    <source>
        <dbReference type="ARBA" id="ARBA00023002"/>
    </source>
</evidence>
<evidence type="ECO:0000256" key="1">
    <source>
        <dbReference type="ARBA" id="ARBA00001974"/>
    </source>
</evidence>
<name>A0A6A5UB77_9PLEO</name>
<keyword evidence="3" id="KW-0285">Flavoprotein</keyword>
<gene>
    <name evidence="8" type="ORF">CC80DRAFT_592074</name>
</gene>
<dbReference type="GO" id="GO:0016491">
    <property type="term" value="F:oxidoreductase activity"/>
    <property type="evidence" value="ECO:0007669"/>
    <property type="project" value="UniProtKB-KW"/>
</dbReference>
<accession>A0A6A5UB77</accession>
<dbReference type="InterPro" id="IPR016169">
    <property type="entry name" value="FAD-bd_PCMH_sub2"/>
</dbReference>
<feature type="domain" description="FAD-binding PCMH-type" evidence="7">
    <location>
        <begin position="75"/>
        <end position="245"/>
    </location>
</feature>
<dbReference type="InterPro" id="IPR036318">
    <property type="entry name" value="FAD-bd_PCMH-like_sf"/>
</dbReference>
<keyword evidence="9" id="KW-1185">Reference proteome</keyword>
<evidence type="ECO:0000256" key="6">
    <source>
        <dbReference type="SAM" id="SignalP"/>
    </source>
</evidence>
<keyword evidence="4" id="KW-0274">FAD</keyword>